<organism evidence="2 3">
    <name type="scientific">Vibrio diabolicus</name>
    <dbReference type="NCBI Taxonomy" id="50719"/>
    <lineage>
        <taxon>Bacteria</taxon>
        <taxon>Pseudomonadati</taxon>
        <taxon>Pseudomonadota</taxon>
        <taxon>Gammaproteobacteria</taxon>
        <taxon>Vibrionales</taxon>
        <taxon>Vibrionaceae</taxon>
        <taxon>Vibrio</taxon>
        <taxon>Vibrio diabolicus subgroup</taxon>
    </lineage>
</organism>
<reference evidence="2 3" key="1">
    <citation type="submission" date="2021-01" db="EMBL/GenBank/DDBJ databases">
        <title>Characterization of a novel blaVMB-2- harboring plasmid in Vibrio diabolicus.</title>
        <authorList>
            <person name="Liu M."/>
        </authorList>
    </citation>
    <scope>NUCLEOTIDE SEQUENCE [LARGE SCALE GENOMIC DNA]</scope>
    <source>
        <strain evidence="2 3">SLV18</strain>
        <plasmid evidence="2 3">pSLV18-213K</plasmid>
    </source>
</reference>
<gene>
    <name evidence="2" type="ORF">JOS67_00180</name>
</gene>
<geneLocation type="plasmid" evidence="2 3">
    <name>pSLV18-213K</name>
</geneLocation>
<dbReference type="EMBL" id="CP069194">
    <property type="protein sequence ID" value="QRG81519.1"/>
    <property type="molecule type" value="Genomic_DNA"/>
</dbReference>
<dbReference type="AlphaFoldDB" id="A0AA92R5H4"/>
<evidence type="ECO:0000256" key="1">
    <source>
        <dbReference type="SAM" id="MobiDB-lite"/>
    </source>
</evidence>
<sequence>MSTINQGVSQQHSQTDLMATAIQEMGHTVEESAGSANQAAEQSISVESDANEGATSVSNTLDNVSLMVQKMENTSTVIQNLATEAQ</sequence>
<feature type="compositionally biased region" description="Polar residues" evidence="1">
    <location>
        <begin position="1"/>
        <end position="17"/>
    </location>
</feature>
<dbReference type="Gene3D" id="1.10.287.950">
    <property type="entry name" value="Methyl-accepting chemotaxis protein"/>
    <property type="match status" value="1"/>
</dbReference>
<dbReference type="Proteomes" id="UP000596337">
    <property type="component" value="Plasmid pSLV18-213K"/>
</dbReference>
<evidence type="ECO:0000313" key="3">
    <source>
        <dbReference type="Proteomes" id="UP000596337"/>
    </source>
</evidence>
<name>A0AA92R5H4_9VIBR</name>
<feature type="compositionally biased region" description="Polar residues" evidence="1">
    <location>
        <begin position="34"/>
        <end position="57"/>
    </location>
</feature>
<proteinExistence type="predicted"/>
<evidence type="ECO:0000313" key="2">
    <source>
        <dbReference type="EMBL" id="QRG81519.1"/>
    </source>
</evidence>
<accession>A0AA92R5H4</accession>
<protein>
    <recommendedName>
        <fullName evidence="4">Methyl-accepting chemotaxis protein</fullName>
    </recommendedName>
</protein>
<dbReference type="RefSeq" id="WP_203346335.1">
    <property type="nucleotide sequence ID" value="NZ_CP069194.1"/>
</dbReference>
<feature type="region of interest" description="Disordered" evidence="1">
    <location>
        <begin position="1"/>
        <end position="57"/>
    </location>
</feature>
<keyword evidence="2" id="KW-0614">Plasmid</keyword>
<evidence type="ECO:0008006" key="4">
    <source>
        <dbReference type="Google" id="ProtNLM"/>
    </source>
</evidence>
<dbReference type="SUPFAM" id="SSF58104">
    <property type="entry name" value="Methyl-accepting chemotaxis protein (MCP) signaling domain"/>
    <property type="match status" value="1"/>
</dbReference>